<dbReference type="InterPro" id="IPR025659">
    <property type="entry name" value="Tubby-like_C"/>
</dbReference>
<evidence type="ECO:0000313" key="4">
    <source>
        <dbReference type="Proteomes" id="UP000316621"/>
    </source>
</evidence>
<protein>
    <recommendedName>
        <fullName evidence="5">Tubby C-terminal domain-containing protein</fullName>
    </recommendedName>
</protein>
<dbReference type="Proteomes" id="UP000316621">
    <property type="component" value="Chromosome 3"/>
</dbReference>
<accession>A0A4Y7J7S3</accession>
<dbReference type="PANTHER" id="PTHR31087:SF58">
    <property type="entry name" value="OS07G0230700 PROTEIN"/>
    <property type="match status" value="1"/>
</dbReference>
<dbReference type="Gramene" id="RZC55818">
    <property type="protein sequence ID" value="RZC55818"/>
    <property type="gene ID" value="C5167_014678"/>
</dbReference>
<dbReference type="SUPFAM" id="SSF54518">
    <property type="entry name" value="Tubby C-terminal domain-like"/>
    <property type="match status" value="1"/>
</dbReference>
<evidence type="ECO:0000313" key="3">
    <source>
        <dbReference type="EMBL" id="RZC55818.1"/>
    </source>
</evidence>
<proteinExistence type="inferred from homology"/>
<dbReference type="AlphaFoldDB" id="A0A4Y7J7S3"/>
<reference evidence="3 4" key="1">
    <citation type="journal article" date="2018" name="Science">
        <title>The opium poppy genome and morphinan production.</title>
        <authorList>
            <person name="Guo L."/>
            <person name="Winzer T."/>
            <person name="Yang X."/>
            <person name="Li Y."/>
            <person name="Ning Z."/>
            <person name="He Z."/>
            <person name="Teodor R."/>
            <person name="Lu Y."/>
            <person name="Bowser T.A."/>
            <person name="Graham I.A."/>
            <person name="Ye K."/>
        </authorList>
    </citation>
    <scope>NUCLEOTIDE SEQUENCE [LARGE SCALE GENOMIC DNA]</scope>
    <source>
        <strain evidence="4">cv. HN1</strain>
        <tissue evidence="3">Leaves</tissue>
    </source>
</reference>
<dbReference type="EMBL" id="CM010717">
    <property type="protein sequence ID" value="RZC55818.1"/>
    <property type="molecule type" value="Genomic_DNA"/>
</dbReference>
<feature type="region of interest" description="Disordered" evidence="2">
    <location>
        <begin position="70"/>
        <end position="93"/>
    </location>
</feature>
<name>A0A4Y7J7S3_PAPSO</name>
<evidence type="ECO:0008006" key="5">
    <source>
        <dbReference type="Google" id="ProtNLM"/>
    </source>
</evidence>
<dbReference type="PANTHER" id="PTHR31087">
    <property type="match status" value="1"/>
</dbReference>
<keyword evidence="4" id="KW-1185">Reference proteome</keyword>
<dbReference type="InterPro" id="IPR038595">
    <property type="entry name" value="LOR_sf"/>
</dbReference>
<sequence>MSVILKLNKEIARNLASYTVGISDNIIAEMHKNKAIQDKVRVKDTYSLTVYPNVDYAFLVAMCAVLDKINTPRNRSGGGGGGGGCGGGGGGGD</sequence>
<gene>
    <name evidence="3" type="ORF">C5167_014678</name>
</gene>
<evidence type="ECO:0000256" key="2">
    <source>
        <dbReference type="SAM" id="MobiDB-lite"/>
    </source>
</evidence>
<dbReference type="Gene3D" id="2.40.160.200">
    <property type="entry name" value="LURP1-related"/>
    <property type="match status" value="1"/>
</dbReference>
<organism evidence="3 4">
    <name type="scientific">Papaver somniferum</name>
    <name type="common">Opium poppy</name>
    <dbReference type="NCBI Taxonomy" id="3469"/>
    <lineage>
        <taxon>Eukaryota</taxon>
        <taxon>Viridiplantae</taxon>
        <taxon>Streptophyta</taxon>
        <taxon>Embryophyta</taxon>
        <taxon>Tracheophyta</taxon>
        <taxon>Spermatophyta</taxon>
        <taxon>Magnoliopsida</taxon>
        <taxon>Ranunculales</taxon>
        <taxon>Papaveraceae</taxon>
        <taxon>Papaveroideae</taxon>
        <taxon>Papaver</taxon>
    </lineage>
</organism>
<feature type="compositionally biased region" description="Gly residues" evidence="2">
    <location>
        <begin position="76"/>
        <end position="93"/>
    </location>
</feature>
<dbReference type="InterPro" id="IPR007612">
    <property type="entry name" value="LOR"/>
</dbReference>
<dbReference type="STRING" id="3469.A0A4Y7J7S3"/>
<comment type="similarity">
    <text evidence="1">Belongs to the LOR family.</text>
</comment>
<evidence type="ECO:0000256" key="1">
    <source>
        <dbReference type="ARBA" id="ARBA00005437"/>
    </source>
</evidence>
<dbReference type="Pfam" id="PF04525">
    <property type="entry name" value="LOR"/>
    <property type="match status" value="1"/>
</dbReference>